<keyword evidence="2" id="KW-1133">Transmembrane helix</keyword>
<feature type="compositionally biased region" description="Polar residues" evidence="1">
    <location>
        <begin position="137"/>
        <end position="156"/>
    </location>
</feature>
<evidence type="ECO:0000256" key="3">
    <source>
        <dbReference type="SAM" id="SignalP"/>
    </source>
</evidence>
<proteinExistence type="predicted"/>
<protein>
    <submittedName>
        <fullName evidence="4">Uncharacterized protein</fullName>
    </submittedName>
</protein>
<accession>A0ABN0N0B9</accession>
<evidence type="ECO:0000313" key="4">
    <source>
        <dbReference type="EMBL" id="EQM63043.1"/>
    </source>
</evidence>
<feature type="compositionally biased region" description="Basic and acidic residues" evidence="1">
    <location>
        <begin position="366"/>
        <end position="385"/>
    </location>
</feature>
<feature type="region of interest" description="Disordered" evidence="1">
    <location>
        <begin position="342"/>
        <end position="385"/>
    </location>
</feature>
<reference evidence="4 5" key="1">
    <citation type="submission" date="2013-07" db="EMBL/GenBank/DDBJ databases">
        <title>Isolation of a new Chlamydia species from the feral Sacred Ibis (Threskiornis aethiopicus): Chlamydia ibidis.</title>
        <authorList>
            <person name="Vorimore F."/>
            <person name="Hsia R.-C."/>
            <person name="Huot-Creasy H."/>
            <person name="Bastian S."/>
            <person name="Deruyter L."/>
            <person name="Passet A."/>
            <person name="Sachse K."/>
            <person name="Bavoil P."/>
            <person name="Myers G."/>
            <person name="Laroucau K."/>
        </authorList>
    </citation>
    <scope>NUCLEOTIDE SEQUENCE [LARGE SCALE GENOMIC DNA]</scope>
    <source>
        <strain evidence="4 5">10-1398/6</strain>
    </source>
</reference>
<feature type="compositionally biased region" description="Basic residues" evidence="1">
    <location>
        <begin position="186"/>
        <end position="197"/>
    </location>
</feature>
<dbReference type="Proteomes" id="UP000016064">
    <property type="component" value="Unassembled WGS sequence"/>
</dbReference>
<comment type="caution">
    <text evidence="4">The sequence shown here is derived from an EMBL/GenBank/DDBJ whole genome shotgun (WGS) entry which is preliminary data.</text>
</comment>
<evidence type="ECO:0000256" key="2">
    <source>
        <dbReference type="SAM" id="Phobius"/>
    </source>
</evidence>
<name>A0ABN0N0B9_9CHLA</name>
<keyword evidence="2" id="KW-0812">Transmembrane</keyword>
<feature type="transmembrane region" description="Helical" evidence="2">
    <location>
        <begin position="447"/>
        <end position="468"/>
    </location>
</feature>
<organism evidence="4 5">
    <name type="scientific">Chlamydia ibidis 10-1398/6</name>
    <dbReference type="NCBI Taxonomy" id="1046581"/>
    <lineage>
        <taxon>Bacteria</taxon>
        <taxon>Pseudomonadati</taxon>
        <taxon>Chlamydiota</taxon>
        <taxon>Chlamydiia</taxon>
        <taxon>Chlamydiales</taxon>
        <taxon>Chlamydiaceae</taxon>
        <taxon>Chlamydia/Chlamydophila group</taxon>
        <taxon>Chlamydia</taxon>
    </lineage>
</organism>
<feature type="region of interest" description="Disordered" evidence="1">
    <location>
        <begin position="131"/>
        <end position="158"/>
    </location>
</feature>
<sequence length="504" mass="54745">MMSSKRTSQLAMLSILLTFSHTVGQASTGVAAVELNSVCLKDEAAQSSKPRSRKQARVSRAREEARKQKREQRVQNQGPVLRVDQRLGAPKKSKAHRKNSQKSLASREGRVSRSGDIVSLLSNGFNFSRTAKKQSQKESQSVACSFSSRKQSNKLNNGGLITKVRGATEGISHDEIAKCSVQGYGRKQRLQRHKQKRLASTNRSSSSVRDRVMETKHLATRIIPSEENIVSVDKPVTEKSEVALNVQHEFKNPVLPIFVRPEAKQDVVVRPVEIAAAEVNVVVQEDTTKLIQDLAREQRIAKRKSAREALQAKAKENRIPRDGTVTSTLRYDVEKAAAVRARRNASVNPQVRAQKISNTRRAAQGEQKKKSSNEEKADPQSDVAKTAEKAADVANRTITQDKYYEVAAASGNSNVDSYIKSNRYRCDSSEVDWPCSSCVAKRRAHTSISVCTMVVTIIAMIVGAVIIANASDTPATPGGGTGGNTGGTSGGSNGGTGASVSLSR</sequence>
<gene>
    <name evidence="4" type="ORF">H359_0433</name>
</gene>
<feature type="compositionally biased region" description="Basic residues" evidence="1">
    <location>
        <begin position="89"/>
        <end position="100"/>
    </location>
</feature>
<feature type="compositionally biased region" description="Polar residues" evidence="1">
    <location>
        <begin position="349"/>
        <end position="361"/>
    </location>
</feature>
<keyword evidence="2" id="KW-0472">Membrane</keyword>
<evidence type="ECO:0000256" key="1">
    <source>
        <dbReference type="SAM" id="MobiDB-lite"/>
    </source>
</evidence>
<feature type="region of interest" description="Disordered" evidence="1">
    <location>
        <begin position="43"/>
        <end position="113"/>
    </location>
</feature>
<feature type="region of interest" description="Disordered" evidence="1">
    <location>
        <begin position="185"/>
        <end position="211"/>
    </location>
</feature>
<feature type="signal peptide" evidence="3">
    <location>
        <begin position="1"/>
        <end position="26"/>
    </location>
</feature>
<keyword evidence="5" id="KW-1185">Reference proteome</keyword>
<feature type="compositionally biased region" description="Basic residues" evidence="1">
    <location>
        <begin position="50"/>
        <end position="59"/>
    </location>
</feature>
<dbReference type="EMBL" id="APJW01000001">
    <property type="protein sequence ID" value="EQM63043.1"/>
    <property type="molecule type" value="Genomic_DNA"/>
</dbReference>
<evidence type="ECO:0000313" key="5">
    <source>
        <dbReference type="Proteomes" id="UP000016064"/>
    </source>
</evidence>
<dbReference type="RefSeq" id="WP_020370317.1">
    <property type="nucleotide sequence ID" value="NZ_APJW01000001.1"/>
</dbReference>
<keyword evidence="3" id="KW-0732">Signal</keyword>
<feature type="compositionally biased region" description="Gly residues" evidence="1">
    <location>
        <begin position="477"/>
        <end position="497"/>
    </location>
</feature>
<feature type="chain" id="PRO_5047040942" evidence="3">
    <location>
        <begin position="27"/>
        <end position="504"/>
    </location>
</feature>
<feature type="region of interest" description="Disordered" evidence="1">
    <location>
        <begin position="474"/>
        <end position="504"/>
    </location>
</feature>